<dbReference type="GO" id="GO:0008743">
    <property type="term" value="F:L-threonine 3-dehydrogenase activity"/>
    <property type="evidence" value="ECO:0007669"/>
    <property type="project" value="TreeGrafter"/>
</dbReference>
<name>A0A915KPS0_ROMCU</name>
<dbReference type="Proteomes" id="UP000887565">
    <property type="component" value="Unplaced"/>
</dbReference>
<dbReference type="Gene3D" id="3.40.50.720">
    <property type="entry name" value="NAD(P)-binding Rossmann-like Domain"/>
    <property type="match status" value="1"/>
</dbReference>
<keyword evidence="2" id="KW-1185">Reference proteome</keyword>
<accession>A0A915KPS0</accession>
<dbReference type="GO" id="GO:0006567">
    <property type="term" value="P:L-threonine catabolic process"/>
    <property type="evidence" value="ECO:0007669"/>
    <property type="project" value="TreeGrafter"/>
</dbReference>
<protein>
    <submittedName>
        <fullName evidence="3">Uncharacterized protein</fullName>
    </submittedName>
</protein>
<evidence type="ECO:0000256" key="1">
    <source>
        <dbReference type="ARBA" id="ARBA00007637"/>
    </source>
</evidence>
<dbReference type="OMA" id="TEQCKAK"/>
<sequence>MFHDALDAGRHVCYLEPDTKLPMIYIDDCLRLITEFIETAEQNLKLRTYNATAISFTPDELAKAIQRRIPSFKISYDICPVRQAIADSWPESLDDSRARKDWGWSPSFDLNSMVDRMLEVVATCRTEQCKAKTKANGSKC</sequence>
<organism evidence="2 3">
    <name type="scientific">Romanomermis culicivorax</name>
    <name type="common">Nematode worm</name>
    <dbReference type="NCBI Taxonomy" id="13658"/>
    <lineage>
        <taxon>Eukaryota</taxon>
        <taxon>Metazoa</taxon>
        <taxon>Ecdysozoa</taxon>
        <taxon>Nematoda</taxon>
        <taxon>Enoplea</taxon>
        <taxon>Dorylaimia</taxon>
        <taxon>Mermithida</taxon>
        <taxon>Mermithoidea</taxon>
        <taxon>Mermithidae</taxon>
        <taxon>Romanomermis</taxon>
    </lineage>
</organism>
<comment type="similarity">
    <text evidence="1">Belongs to the NAD(P)-dependent epimerase/dehydratase family.</text>
</comment>
<dbReference type="SUPFAM" id="SSF51735">
    <property type="entry name" value="NAD(P)-binding Rossmann-fold domains"/>
    <property type="match status" value="1"/>
</dbReference>
<dbReference type="WBParaSite" id="nRc.2.0.1.t39728-RA">
    <property type="protein sequence ID" value="nRc.2.0.1.t39728-RA"/>
    <property type="gene ID" value="nRc.2.0.1.g39728"/>
</dbReference>
<evidence type="ECO:0000313" key="3">
    <source>
        <dbReference type="WBParaSite" id="nRc.2.0.1.t39728-RA"/>
    </source>
</evidence>
<reference evidence="3" key="1">
    <citation type="submission" date="2022-11" db="UniProtKB">
        <authorList>
            <consortium name="WormBaseParasite"/>
        </authorList>
    </citation>
    <scope>IDENTIFICATION</scope>
</reference>
<proteinExistence type="inferred from homology"/>
<dbReference type="AlphaFoldDB" id="A0A915KPS0"/>
<dbReference type="InterPro" id="IPR036291">
    <property type="entry name" value="NAD(P)-bd_dom_sf"/>
</dbReference>
<evidence type="ECO:0000313" key="2">
    <source>
        <dbReference type="Proteomes" id="UP000887565"/>
    </source>
</evidence>
<dbReference type="PANTHER" id="PTHR42687">
    <property type="entry name" value="L-THREONINE 3-DEHYDROGENASE"/>
    <property type="match status" value="1"/>
</dbReference>
<dbReference type="InterPro" id="IPR051225">
    <property type="entry name" value="NAD(P)_epim/dehydratase"/>
</dbReference>
<dbReference type="PANTHER" id="PTHR42687:SF1">
    <property type="entry name" value="L-THREONINE 3-DEHYDROGENASE, MITOCHONDRIAL"/>
    <property type="match status" value="1"/>
</dbReference>